<evidence type="ECO:0000313" key="2">
    <source>
        <dbReference type="EMBL" id="PSV11092.1"/>
    </source>
</evidence>
<reference evidence="2 3" key="1">
    <citation type="submission" date="2018-03" db="EMBL/GenBank/DDBJ databases">
        <title>Whole genome sequencing of Histamine producing bacteria.</title>
        <authorList>
            <person name="Butler K."/>
        </authorList>
    </citation>
    <scope>NUCLEOTIDE SEQUENCE [LARGE SCALE GENOMIC DNA]</scope>
    <source>
        <strain evidence="2 3">Res.4.1</strain>
    </source>
</reference>
<proteinExistence type="predicted"/>
<protein>
    <submittedName>
        <fullName evidence="2">Uncharacterized protein</fullName>
    </submittedName>
</protein>
<organism evidence="2 3">
    <name type="scientific">Photobacterium leiognathi subsp. mandapamensis</name>
    <name type="common">Photobacterium mandapamensis</name>
    <dbReference type="NCBI Taxonomy" id="48408"/>
    <lineage>
        <taxon>Bacteria</taxon>
        <taxon>Pseudomonadati</taxon>
        <taxon>Pseudomonadota</taxon>
        <taxon>Gammaproteobacteria</taxon>
        <taxon>Vibrionales</taxon>
        <taxon>Vibrionaceae</taxon>
        <taxon>Photobacterium</taxon>
    </lineage>
</organism>
<feature type="chain" id="PRO_5015662383" evidence="1">
    <location>
        <begin position="22"/>
        <end position="126"/>
    </location>
</feature>
<keyword evidence="1" id="KW-0732">Signal</keyword>
<dbReference type="EMBL" id="PYNS01000008">
    <property type="protein sequence ID" value="PSV11092.1"/>
    <property type="molecule type" value="Genomic_DNA"/>
</dbReference>
<dbReference type="AlphaFoldDB" id="A0A2T3KVF0"/>
<sequence>MNKKYLALVGLIFTFSSNTHADGFNDRRQDMRQDHRQDNRVERRVDNRMDRRWDNRYWGKPAFYRANAQWYRWKHPLASAVAFSIFVNELGTLQNEKGQDVIVVGNGGKVKETYVSKDNQVIIVTY</sequence>
<name>A0A2T3KVF0_PHOLD</name>
<accession>A0A2T3KVF0</accession>
<evidence type="ECO:0000256" key="1">
    <source>
        <dbReference type="SAM" id="SignalP"/>
    </source>
</evidence>
<dbReference type="RefSeq" id="WP_107184977.1">
    <property type="nucleotide sequence ID" value="NZ_CP131585.1"/>
</dbReference>
<comment type="caution">
    <text evidence="2">The sequence shown here is derived from an EMBL/GenBank/DDBJ whole genome shotgun (WGS) entry which is preliminary data.</text>
</comment>
<gene>
    <name evidence="2" type="ORF">C0W93_10185</name>
</gene>
<dbReference type="Proteomes" id="UP000240530">
    <property type="component" value="Unassembled WGS sequence"/>
</dbReference>
<evidence type="ECO:0000313" key="3">
    <source>
        <dbReference type="Proteomes" id="UP000240530"/>
    </source>
</evidence>
<feature type="signal peptide" evidence="1">
    <location>
        <begin position="1"/>
        <end position="21"/>
    </location>
</feature>